<feature type="non-terminal residue" evidence="1">
    <location>
        <position position="1"/>
    </location>
</feature>
<reference evidence="1" key="1">
    <citation type="journal article" date="2015" name="Nature">
        <title>Complex archaea that bridge the gap between prokaryotes and eukaryotes.</title>
        <authorList>
            <person name="Spang A."/>
            <person name="Saw J.H."/>
            <person name="Jorgensen S.L."/>
            <person name="Zaremba-Niedzwiedzka K."/>
            <person name="Martijn J."/>
            <person name="Lind A.E."/>
            <person name="van Eijk R."/>
            <person name="Schleper C."/>
            <person name="Guy L."/>
            <person name="Ettema T.J."/>
        </authorList>
    </citation>
    <scope>NUCLEOTIDE SEQUENCE</scope>
</reference>
<evidence type="ECO:0000313" key="1">
    <source>
        <dbReference type="EMBL" id="KKL81188.1"/>
    </source>
</evidence>
<dbReference type="SUPFAM" id="SSF56563">
    <property type="entry name" value="Major capsid protein gp5"/>
    <property type="match status" value="1"/>
</dbReference>
<comment type="caution">
    <text evidence="1">The sequence shown here is derived from an EMBL/GenBank/DDBJ whole genome shotgun (WGS) entry which is preliminary data.</text>
</comment>
<proteinExistence type="predicted"/>
<sequence>IFIESLDVVTGDSFAGETAFFERTPKTLPQVYSFFTRDTAAVGAGTNAVATSAYIFDRSQAYLIAIKRDLTVENFDLPTYDMQGAAVTQRIDVKALRTNAISKITSS</sequence>
<dbReference type="EMBL" id="LAZR01022638">
    <property type="protein sequence ID" value="KKL81188.1"/>
    <property type="molecule type" value="Genomic_DNA"/>
</dbReference>
<dbReference type="AlphaFoldDB" id="A0A0F9F4G9"/>
<evidence type="ECO:0008006" key="2">
    <source>
        <dbReference type="Google" id="ProtNLM"/>
    </source>
</evidence>
<protein>
    <recommendedName>
        <fullName evidence="2">Phage major capsid protein</fullName>
    </recommendedName>
</protein>
<name>A0A0F9F4G9_9ZZZZ</name>
<gene>
    <name evidence="1" type="ORF">LCGC14_1997320</name>
</gene>
<accession>A0A0F9F4G9</accession>
<organism evidence="1">
    <name type="scientific">marine sediment metagenome</name>
    <dbReference type="NCBI Taxonomy" id="412755"/>
    <lineage>
        <taxon>unclassified sequences</taxon>
        <taxon>metagenomes</taxon>
        <taxon>ecological metagenomes</taxon>
    </lineage>
</organism>